<sequence length="835" mass="94005">MATILLSQHSSNPLERCSSDVRPGNMFSGLLNKQTAPSSDSIKQENYIKHINAVIPSIKFGQDVPIRTKSTVCVDQDEDMEEEDDELIIVDDDERQVEKTARAKAKVASNDCYSDVMEGFDEELDRDVDGEANDEQEEEGQQQSGDDIDVASDDEENTLSRKPPEEQEEIMAEIADLEAALGPQLTEDYKLLDRLGTGTFSSVYKAIDLYYHTKWDNTPWHGRHPPHSSAHYQSLPRPQGFRVYVAIKRIYVTSSPERIKNEISILDECRSCRHVSQLITAFREKDQVVVVMPYQRNDDFREYFTAIPMLGIKSYFRCLFRALRDIHARGIIHRDLKPANFLFDPRTGIGTLCDFGLACRMEPSSQHSSCVHTPPTAENPHGKLKDKKDYDVEEAKKASKESRYKSGLPPEKVGYPEKDPRPHSKANRAGTRGFRAPEVLLKCSDQTGAIDMWSAGMILLFFLTHKFPLFQSNDDVEALMEIAVIIGRRQMERVATLHGRIFATNVPSLTHDGMSWEDFVQKQNSKLYTPPEPNVNYYPYSKQLHDAQQRRLERVDADTDADVDADTEADDDFDEHPGSAISSPPSALSINTRLDSSGTSSLAFPTSPPKTLSSPEVSPTTPVRRTDKQRASSGLSSQDPDFALKAPSKKSHEQDVKNAFDLLEKLMHPLSTSRITPRQALYHPFLWNGKKREDRMKSGRRSRTASLRGGQKIASEFIDLDEDMEDEIKHNISSTKEDNSTSSDEETELSDDEFVPHPFGKGVCANYHFRDAVTEEPCVQVYADEDDTNAGGNRKVPLNRKMEVVRLVSGEGVAIGKQPCEYHEVGYDLDMSLIG</sequence>
<feature type="compositionally biased region" description="Low complexity" evidence="7">
    <location>
        <begin position="579"/>
        <end position="590"/>
    </location>
</feature>
<feature type="compositionally biased region" description="Basic and acidic residues" evidence="7">
    <location>
        <begin position="380"/>
        <end position="404"/>
    </location>
</feature>
<dbReference type="PANTHER" id="PTHR44167:SF23">
    <property type="entry name" value="CDC7 KINASE, ISOFORM A-RELATED"/>
    <property type="match status" value="1"/>
</dbReference>
<dbReference type="AlphaFoldDB" id="V2XMF5"/>
<protein>
    <recommendedName>
        <fullName evidence="1">non-specific serine/threonine protein kinase</fullName>
        <ecNumber evidence="1">2.7.11.1</ecNumber>
    </recommendedName>
</protein>
<dbReference type="InterPro" id="IPR011009">
    <property type="entry name" value="Kinase-like_dom_sf"/>
</dbReference>
<gene>
    <name evidence="9" type="ORF">Moror_12791</name>
</gene>
<evidence type="ECO:0000313" key="10">
    <source>
        <dbReference type="Proteomes" id="UP000017559"/>
    </source>
</evidence>
<keyword evidence="4" id="KW-0547">Nucleotide-binding</keyword>
<dbReference type="GO" id="GO:0005634">
    <property type="term" value="C:nucleus"/>
    <property type="evidence" value="ECO:0007669"/>
    <property type="project" value="TreeGrafter"/>
</dbReference>
<evidence type="ECO:0000256" key="2">
    <source>
        <dbReference type="ARBA" id="ARBA00022527"/>
    </source>
</evidence>
<dbReference type="Proteomes" id="UP000017559">
    <property type="component" value="Unassembled WGS sequence"/>
</dbReference>
<dbReference type="PROSITE" id="PS00108">
    <property type="entry name" value="PROTEIN_KINASE_ST"/>
    <property type="match status" value="1"/>
</dbReference>
<evidence type="ECO:0000256" key="3">
    <source>
        <dbReference type="ARBA" id="ARBA00022679"/>
    </source>
</evidence>
<keyword evidence="10" id="KW-1185">Reference proteome</keyword>
<dbReference type="PANTHER" id="PTHR44167">
    <property type="entry name" value="OVARIAN-SPECIFIC SERINE/THREONINE-PROTEIN KINASE LOK-RELATED"/>
    <property type="match status" value="1"/>
</dbReference>
<evidence type="ECO:0000256" key="4">
    <source>
        <dbReference type="ARBA" id="ARBA00022741"/>
    </source>
</evidence>
<organism evidence="9 10">
    <name type="scientific">Moniliophthora roreri (strain MCA 2997)</name>
    <name type="common">Cocoa frosty pod rot fungus</name>
    <name type="synonym">Crinipellis roreri</name>
    <dbReference type="NCBI Taxonomy" id="1381753"/>
    <lineage>
        <taxon>Eukaryota</taxon>
        <taxon>Fungi</taxon>
        <taxon>Dikarya</taxon>
        <taxon>Basidiomycota</taxon>
        <taxon>Agaricomycotina</taxon>
        <taxon>Agaricomycetes</taxon>
        <taxon>Agaricomycetidae</taxon>
        <taxon>Agaricales</taxon>
        <taxon>Marasmiineae</taxon>
        <taxon>Marasmiaceae</taxon>
        <taxon>Moniliophthora</taxon>
    </lineage>
</organism>
<feature type="region of interest" description="Disordered" evidence="7">
    <location>
        <begin position="548"/>
        <end position="653"/>
    </location>
</feature>
<feature type="region of interest" description="Disordered" evidence="7">
    <location>
        <begin position="731"/>
        <end position="754"/>
    </location>
</feature>
<dbReference type="EC" id="2.7.11.1" evidence="1"/>
<reference evidence="9 10" key="1">
    <citation type="journal article" date="2014" name="BMC Genomics">
        <title>Genome and secretome analysis of the hemibiotrophic fungal pathogen, Moniliophthora roreri, which causes frosty pod rot disease of cacao: mechanisms of the biotrophic and necrotrophic phases.</title>
        <authorList>
            <person name="Meinhardt L.W."/>
            <person name="Costa G.G.L."/>
            <person name="Thomazella D.P.T."/>
            <person name="Teixeira P.J.P.L."/>
            <person name="Carazzolle M.F."/>
            <person name="Schuster S.C."/>
            <person name="Carlson J.E."/>
            <person name="Guiltinan M.J."/>
            <person name="Mieczkowski P."/>
            <person name="Farmer A."/>
            <person name="Ramaraj T."/>
            <person name="Crozier J."/>
            <person name="Davis R.E."/>
            <person name="Shao J."/>
            <person name="Melnick R.L."/>
            <person name="Pereira G.A.G."/>
            <person name="Bailey B.A."/>
        </authorList>
    </citation>
    <scope>NUCLEOTIDE SEQUENCE [LARGE SCALE GENOMIC DNA]</scope>
    <source>
        <strain evidence="9 10">MCA 2997</strain>
    </source>
</reference>
<dbReference type="HOGENOM" id="CLU_000288_118_3_1"/>
<dbReference type="GO" id="GO:0005524">
    <property type="term" value="F:ATP binding"/>
    <property type="evidence" value="ECO:0007669"/>
    <property type="project" value="UniProtKB-KW"/>
</dbReference>
<evidence type="ECO:0000256" key="6">
    <source>
        <dbReference type="ARBA" id="ARBA00022840"/>
    </source>
</evidence>
<keyword evidence="5 9" id="KW-0418">Kinase</keyword>
<dbReference type="Pfam" id="PF00069">
    <property type="entry name" value="Pkinase"/>
    <property type="match status" value="2"/>
</dbReference>
<keyword evidence="2" id="KW-0723">Serine/threonine-protein kinase</keyword>
<feature type="compositionally biased region" description="Acidic residues" evidence="7">
    <location>
        <begin position="558"/>
        <end position="574"/>
    </location>
</feature>
<dbReference type="GO" id="GO:0044773">
    <property type="term" value="P:mitotic DNA damage checkpoint signaling"/>
    <property type="evidence" value="ECO:0007669"/>
    <property type="project" value="TreeGrafter"/>
</dbReference>
<keyword evidence="6" id="KW-0067">ATP-binding</keyword>
<feature type="region of interest" description="Disordered" evidence="7">
    <location>
        <begin position="368"/>
        <end position="431"/>
    </location>
</feature>
<dbReference type="EMBL" id="AWSO01000155">
    <property type="protein sequence ID" value="ESK94046.1"/>
    <property type="molecule type" value="Genomic_DNA"/>
</dbReference>
<keyword evidence="3" id="KW-0808">Transferase</keyword>
<dbReference type="OrthoDB" id="10020333at2759"/>
<feature type="compositionally biased region" description="Basic and acidic residues" evidence="7">
    <location>
        <begin position="548"/>
        <end position="557"/>
    </location>
</feature>
<evidence type="ECO:0000256" key="5">
    <source>
        <dbReference type="ARBA" id="ARBA00022777"/>
    </source>
</evidence>
<accession>V2XMF5</accession>
<feature type="compositionally biased region" description="Polar residues" evidence="7">
    <location>
        <begin position="591"/>
        <end position="623"/>
    </location>
</feature>
<evidence type="ECO:0000313" key="9">
    <source>
        <dbReference type="EMBL" id="ESK94046.1"/>
    </source>
</evidence>
<dbReference type="PROSITE" id="PS50011">
    <property type="entry name" value="PROTEIN_KINASE_DOM"/>
    <property type="match status" value="1"/>
</dbReference>
<dbReference type="InterPro" id="IPR008271">
    <property type="entry name" value="Ser/Thr_kinase_AS"/>
</dbReference>
<dbReference type="InterPro" id="IPR000719">
    <property type="entry name" value="Prot_kinase_dom"/>
</dbReference>
<feature type="region of interest" description="Disordered" evidence="7">
    <location>
        <begin position="128"/>
        <end position="166"/>
    </location>
</feature>
<feature type="compositionally biased region" description="Acidic residues" evidence="7">
    <location>
        <begin position="743"/>
        <end position="753"/>
    </location>
</feature>
<dbReference type="STRING" id="1381753.V2XMF5"/>
<evidence type="ECO:0000259" key="8">
    <source>
        <dbReference type="PROSITE" id="PS50011"/>
    </source>
</evidence>
<evidence type="ECO:0000256" key="7">
    <source>
        <dbReference type="SAM" id="MobiDB-lite"/>
    </source>
</evidence>
<proteinExistence type="predicted"/>
<dbReference type="SMART" id="SM00220">
    <property type="entry name" value="S_TKc"/>
    <property type="match status" value="1"/>
</dbReference>
<evidence type="ECO:0000256" key="1">
    <source>
        <dbReference type="ARBA" id="ARBA00012513"/>
    </source>
</evidence>
<name>V2XMF5_MONRO</name>
<dbReference type="Gene3D" id="3.30.200.20">
    <property type="entry name" value="Phosphorylase Kinase, domain 1"/>
    <property type="match status" value="1"/>
</dbReference>
<dbReference type="SUPFAM" id="SSF56112">
    <property type="entry name" value="Protein kinase-like (PK-like)"/>
    <property type="match status" value="1"/>
</dbReference>
<comment type="caution">
    <text evidence="9">The sequence shown here is derived from an EMBL/GenBank/DDBJ whole genome shotgun (WGS) entry which is preliminary data.</text>
</comment>
<dbReference type="KEGG" id="mrr:Moror_12791"/>
<dbReference type="CDD" id="cd14019">
    <property type="entry name" value="STKc_Cdc7"/>
    <property type="match status" value="1"/>
</dbReference>
<feature type="domain" description="Protein kinase" evidence="8">
    <location>
        <begin position="189"/>
        <end position="686"/>
    </location>
</feature>
<dbReference type="GO" id="GO:0004674">
    <property type="term" value="F:protein serine/threonine kinase activity"/>
    <property type="evidence" value="ECO:0007669"/>
    <property type="project" value="UniProtKB-KW"/>
</dbReference>
<dbReference type="Gene3D" id="1.10.510.10">
    <property type="entry name" value="Transferase(Phosphotransferase) domain 1"/>
    <property type="match status" value="1"/>
</dbReference>
<feature type="compositionally biased region" description="Acidic residues" evidence="7">
    <location>
        <begin position="128"/>
        <end position="157"/>
    </location>
</feature>